<sequence length="94" mass="11390">MKQVVRFKSYPKFFEKEKSGLKCNTVRVFDTYDDRIKFLYNVFSEKEKDVFIEIENTETKEKFQRVISDVSTFKIGNEEVYIISWRHEDDETKA</sequence>
<accession>A0A162J1R9</accession>
<proteinExistence type="predicted"/>
<dbReference type="AlphaFoldDB" id="A0A162J1R9"/>
<protein>
    <submittedName>
        <fullName evidence="1">Uncharacterized protein</fullName>
    </submittedName>
</protein>
<gene>
    <name evidence="1" type="ORF">A2J07_09810</name>
</gene>
<dbReference type="RefSeq" id="WP_035917336.1">
    <property type="nucleotide sequence ID" value="NZ_LVEA01000026.1"/>
</dbReference>
<evidence type="ECO:0000313" key="1">
    <source>
        <dbReference type="EMBL" id="KYL04886.1"/>
    </source>
</evidence>
<dbReference type="EMBL" id="LVEA01000026">
    <property type="protein sequence ID" value="KYL04886.1"/>
    <property type="molecule type" value="Genomic_DNA"/>
</dbReference>
<dbReference type="Proteomes" id="UP000075816">
    <property type="component" value="Unassembled WGS sequence"/>
</dbReference>
<reference evidence="1 2" key="1">
    <citation type="submission" date="2016-03" db="EMBL/GenBank/DDBJ databases">
        <title>Comparative genomics of human isolates of Fusobacterium necrophorum.</title>
        <authorList>
            <person name="Jensen A."/>
            <person name="Bank S."/>
            <person name="Andersen P.S."/>
            <person name="Kristensen L.H."/>
            <person name="Prag J."/>
        </authorList>
    </citation>
    <scope>NUCLEOTIDE SEQUENCE [LARGE SCALE GENOMIC DNA]</scope>
    <source>
        <strain evidence="1 2">LS_1264</strain>
    </source>
</reference>
<name>A0A162J1R9_9FUSO</name>
<evidence type="ECO:0000313" key="2">
    <source>
        <dbReference type="Proteomes" id="UP000075816"/>
    </source>
</evidence>
<comment type="caution">
    <text evidence="1">The sequence shown here is derived from an EMBL/GenBank/DDBJ whole genome shotgun (WGS) entry which is preliminary data.</text>
</comment>
<organism evidence="1 2">
    <name type="scientific">Fusobacterium necrophorum subsp. funduliforme</name>
    <dbReference type="NCBI Taxonomy" id="143387"/>
    <lineage>
        <taxon>Bacteria</taxon>
        <taxon>Fusobacteriati</taxon>
        <taxon>Fusobacteriota</taxon>
        <taxon>Fusobacteriia</taxon>
        <taxon>Fusobacteriales</taxon>
        <taxon>Fusobacteriaceae</taxon>
        <taxon>Fusobacterium</taxon>
    </lineage>
</organism>